<name>A0A561E814_9MICO</name>
<keyword evidence="3" id="KW-0813">Transport</keyword>
<accession>A0A561E814</accession>
<feature type="transmembrane region" description="Helical" evidence="8">
    <location>
        <begin position="205"/>
        <end position="229"/>
    </location>
</feature>
<evidence type="ECO:0000256" key="1">
    <source>
        <dbReference type="ARBA" id="ARBA00004651"/>
    </source>
</evidence>
<organism evidence="9 10">
    <name type="scientific">Rudaeicoccus suwonensis</name>
    <dbReference type="NCBI Taxonomy" id="657409"/>
    <lineage>
        <taxon>Bacteria</taxon>
        <taxon>Bacillati</taxon>
        <taxon>Actinomycetota</taxon>
        <taxon>Actinomycetes</taxon>
        <taxon>Micrococcales</taxon>
        <taxon>Dermacoccaceae</taxon>
        <taxon>Rudaeicoccus</taxon>
    </lineage>
</organism>
<reference evidence="9 10" key="1">
    <citation type="submission" date="2019-06" db="EMBL/GenBank/DDBJ databases">
        <title>Sequencing the genomes of 1000 actinobacteria strains.</title>
        <authorList>
            <person name="Klenk H.-P."/>
        </authorList>
    </citation>
    <scope>NUCLEOTIDE SEQUENCE [LARGE SCALE GENOMIC DNA]</scope>
    <source>
        <strain evidence="9 10">DSM 19560</strain>
    </source>
</reference>
<dbReference type="PANTHER" id="PTHR30472">
    <property type="entry name" value="FERRIC ENTEROBACTIN TRANSPORT SYSTEM PERMEASE PROTEIN"/>
    <property type="match status" value="1"/>
</dbReference>
<dbReference type="GO" id="GO:0033214">
    <property type="term" value="P:siderophore-iron import into cell"/>
    <property type="evidence" value="ECO:0007669"/>
    <property type="project" value="TreeGrafter"/>
</dbReference>
<sequence length="351" mass="35644">MSDRTATMARTVRVGPTFSRRMHWRPVVVTAIIVGVALALTVVSIGTGDYPMSPAAVIQTLLGHGNTLQDMVVQQLRLPRVATALAVGAALALAGAIMQSLVRNPLGSPDMLGISQGSTTGALLIIVWFGGSTAAVALGALVGGLTVAIVIFALAWRDGLHGTKLILIGVGVGAMLTGCNGYLLIKAQLPDAQAAMLWLTGSLDAATWGDAIPVAIALSVVVIALACGYGRSLAMLELGDDTAGGLGVRVQSVRLTLLAAAAILTALAAAAAGPVAFVALVSPQIARRLVRTPGPQLIPSMCLGAALMVAADLLATRLIPDNPLPVGVMTGLLGGIYLVGLLVSRRRAGLI</sequence>
<keyword evidence="4" id="KW-1003">Cell membrane</keyword>
<dbReference type="Proteomes" id="UP000318297">
    <property type="component" value="Unassembled WGS sequence"/>
</dbReference>
<dbReference type="InterPro" id="IPR037294">
    <property type="entry name" value="ABC_BtuC-like"/>
</dbReference>
<comment type="subcellular location">
    <subcellularLocation>
        <location evidence="1">Cell membrane</location>
        <topology evidence="1">Multi-pass membrane protein</topology>
    </subcellularLocation>
</comment>
<evidence type="ECO:0000313" key="10">
    <source>
        <dbReference type="Proteomes" id="UP000318297"/>
    </source>
</evidence>
<keyword evidence="7 8" id="KW-0472">Membrane</keyword>
<dbReference type="Pfam" id="PF01032">
    <property type="entry name" value="FecCD"/>
    <property type="match status" value="1"/>
</dbReference>
<feature type="transmembrane region" description="Helical" evidence="8">
    <location>
        <begin position="297"/>
        <end position="315"/>
    </location>
</feature>
<feature type="transmembrane region" description="Helical" evidence="8">
    <location>
        <begin position="255"/>
        <end position="277"/>
    </location>
</feature>
<feature type="transmembrane region" description="Helical" evidence="8">
    <location>
        <begin position="122"/>
        <end position="153"/>
    </location>
</feature>
<evidence type="ECO:0000256" key="8">
    <source>
        <dbReference type="SAM" id="Phobius"/>
    </source>
</evidence>
<comment type="similarity">
    <text evidence="2">Belongs to the binding-protein-dependent transport system permease family. FecCD subfamily.</text>
</comment>
<dbReference type="PANTHER" id="PTHR30472:SF24">
    <property type="entry name" value="FERRIC ENTEROBACTIN TRANSPORT SYSTEM PERMEASE PROTEIN FEPG"/>
    <property type="match status" value="1"/>
</dbReference>
<keyword evidence="10" id="KW-1185">Reference proteome</keyword>
<dbReference type="InterPro" id="IPR000522">
    <property type="entry name" value="ABC_transptr_permease_BtuC"/>
</dbReference>
<proteinExistence type="inferred from homology"/>
<keyword evidence="5 8" id="KW-0812">Transmembrane</keyword>
<evidence type="ECO:0000313" key="9">
    <source>
        <dbReference type="EMBL" id="TWE11736.1"/>
    </source>
</evidence>
<protein>
    <submittedName>
        <fullName evidence="9">Iron complex transport system permease protein</fullName>
    </submittedName>
</protein>
<dbReference type="SUPFAM" id="SSF81345">
    <property type="entry name" value="ABC transporter involved in vitamin B12 uptake, BtuC"/>
    <property type="match status" value="1"/>
</dbReference>
<feature type="transmembrane region" description="Helical" evidence="8">
    <location>
        <begin position="165"/>
        <end position="185"/>
    </location>
</feature>
<dbReference type="GO" id="GO:0005886">
    <property type="term" value="C:plasma membrane"/>
    <property type="evidence" value="ECO:0007669"/>
    <property type="project" value="UniProtKB-SubCell"/>
</dbReference>
<dbReference type="RefSeq" id="WP_246104413.1">
    <property type="nucleotide sequence ID" value="NZ_VIVQ01000001.1"/>
</dbReference>
<feature type="transmembrane region" description="Helical" evidence="8">
    <location>
        <begin position="324"/>
        <end position="343"/>
    </location>
</feature>
<evidence type="ECO:0000256" key="3">
    <source>
        <dbReference type="ARBA" id="ARBA00022448"/>
    </source>
</evidence>
<evidence type="ECO:0000256" key="4">
    <source>
        <dbReference type="ARBA" id="ARBA00022475"/>
    </source>
</evidence>
<evidence type="ECO:0000256" key="6">
    <source>
        <dbReference type="ARBA" id="ARBA00022989"/>
    </source>
</evidence>
<comment type="caution">
    <text evidence="9">The sequence shown here is derived from an EMBL/GenBank/DDBJ whole genome shotgun (WGS) entry which is preliminary data.</text>
</comment>
<evidence type="ECO:0000256" key="2">
    <source>
        <dbReference type="ARBA" id="ARBA00007935"/>
    </source>
</evidence>
<dbReference type="CDD" id="cd06550">
    <property type="entry name" value="TM_ABC_iron-siderophores_like"/>
    <property type="match status" value="1"/>
</dbReference>
<dbReference type="GO" id="GO:0022857">
    <property type="term" value="F:transmembrane transporter activity"/>
    <property type="evidence" value="ECO:0007669"/>
    <property type="project" value="InterPro"/>
</dbReference>
<gene>
    <name evidence="9" type="ORF">BKA23_0518</name>
</gene>
<feature type="transmembrane region" description="Helical" evidence="8">
    <location>
        <begin position="81"/>
        <end position="102"/>
    </location>
</feature>
<evidence type="ECO:0000256" key="5">
    <source>
        <dbReference type="ARBA" id="ARBA00022692"/>
    </source>
</evidence>
<feature type="transmembrane region" description="Helical" evidence="8">
    <location>
        <begin position="27"/>
        <end position="46"/>
    </location>
</feature>
<dbReference type="AlphaFoldDB" id="A0A561E814"/>
<keyword evidence="6 8" id="KW-1133">Transmembrane helix</keyword>
<dbReference type="Gene3D" id="1.10.3470.10">
    <property type="entry name" value="ABC transporter involved in vitamin B12 uptake, BtuC"/>
    <property type="match status" value="1"/>
</dbReference>
<evidence type="ECO:0000256" key="7">
    <source>
        <dbReference type="ARBA" id="ARBA00023136"/>
    </source>
</evidence>
<dbReference type="EMBL" id="VIVQ01000001">
    <property type="protein sequence ID" value="TWE11736.1"/>
    <property type="molecule type" value="Genomic_DNA"/>
</dbReference>